<keyword evidence="2" id="KW-1185">Reference proteome</keyword>
<protein>
    <submittedName>
        <fullName evidence="1">Uncharacterized protein</fullName>
    </submittedName>
</protein>
<dbReference type="Proteomes" id="UP001178662">
    <property type="component" value="Chromosome"/>
</dbReference>
<evidence type="ECO:0000313" key="1">
    <source>
        <dbReference type="EMBL" id="WEK54868.1"/>
    </source>
</evidence>
<dbReference type="InterPro" id="IPR011990">
    <property type="entry name" value="TPR-like_helical_dom_sf"/>
</dbReference>
<proteinExistence type="predicted"/>
<dbReference type="EMBL" id="CP119317">
    <property type="protein sequence ID" value="WEK54868.1"/>
    <property type="molecule type" value="Genomic_DNA"/>
</dbReference>
<dbReference type="Gene3D" id="1.25.40.10">
    <property type="entry name" value="Tetratricopeptide repeat domain"/>
    <property type="match status" value="1"/>
</dbReference>
<accession>A0AA95EWS5</accession>
<organism evidence="1 2">
    <name type="scientific">Candidatus Cohnella colombiensis</name>
    <dbReference type="NCBI Taxonomy" id="3121368"/>
    <lineage>
        <taxon>Bacteria</taxon>
        <taxon>Bacillati</taxon>
        <taxon>Bacillota</taxon>
        <taxon>Bacilli</taxon>
        <taxon>Bacillales</taxon>
        <taxon>Paenibacillaceae</taxon>
        <taxon>Cohnella</taxon>
    </lineage>
</organism>
<gene>
    <name evidence="1" type="ORF">P0Y55_01960</name>
</gene>
<dbReference type="AlphaFoldDB" id="A0AA95EWS5"/>
<reference evidence="1" key="1">
    <citation type="submission" date="2023-03" db="EMBL/GenBank/DDBJ databases">
        <title>Andean soil-derived lignocellulolytic bacterial consortium as a source of novel taxa and putative plastic-active enzymes.</title>
        <authorList>
            <person name="Diaz-Garcia L."/>
            <person name="Chuvochina M."/>
            <person name="Feuerriegel G."/>
            <person name="Bunk B."/>
            <person name="Sproer C."/>
            <person name="Streit W.R."/>
            <person name="Rodriguez L.M."/>
            <person name="Overmann J."/>
            <person name="Jimenez D.J."/>
        </authorList>
    </citation>
    <scope>NUCLEOTIDE SEQUENCE</scope>
    <source>
        <strain evidence="1">MAG 2441</strain>
    </source>
</reference>
<sequence>MTAIRVDPEFESQLSEAIKLHNRAVAGHAESVRVAKKAFENLHQLNPTSAVTRAYLGSSLILMARDEVRTYTRMQLAKQGLKHLDEAILAEPWNRTIRLLRGLVTSKLPEQYFHRSESVIEDFIVLLDGEIRHPGSLDERTYKSLIEELGQVYRRTHRLHEADLCEKQVQILNGVPVASNNDGLTVTKSSVTPVSVTAHEERKPASTLDLVGALLSLAGISLFQWTQNHS</sequence>
<name>A0AA95EWS5_9BACL</name>
<dbReference type="SUPFAM" id="SSF48452">
    <property type="entry name" value="TPR-like"/>
    <property type="match status" value="1"/>
</dbReference>
<evidence type="ECO:0000313" key="2">
    <source>
        <dbReference type="Proteomes" id="UP001178662"/>
    </source>
</evidence>